<comment type="caution">
    <text evidence="4">The sequence shown here is derived from an EMBL/GenBank/DDBJ whole genome shotgun (WGS) entry which is preliminary data.</text>
</comment>
<name>A0A4S8QM23_9HELO</name>
<evidence type="ECO:0000313" key="5">
    <source>
        <dbReference type="Proteomes" id="UP000308671"/>
    </source>
</evidence>
<keyword evidence="5" id="KW-1185">Reference proteome</keyword>
<dbReference type="InterPro" id="IPR013120">
    <property type="entry name" value="FAR_NAD-bd"/>
</dbReference>
<dbReference type="OrthoDB" id="429813at2759"/>
<dbReference type="InterPro" id="IPR051414">
    <property type="entry name" value="Adenylate-forming_Reductase"/>
</dbReference>
<feature type="domain" description="Carrier" evidence="3">
    <location>
        <begin position="568"/>
        <end position="646"/>
    </location>
</feature>
<dbReference type="PROSITE" id="PS50075">
    <property type="entry name" value="CARRIER"/>
    <property type="match status" value="1"/>
</dbReference>
<proteinExistence type="predicted"/>
<evidence type="ECO:0000313" key="4">
    <source>
        <dbReference type="EMBL" id="THV45011.1"/>
    </source>
</evidence>
<dbReference type="SUPFAM" id="SSF56801">
    <property type="entry name" value="Acetyl-CoA synthetase-like"/>
    <property type="match status" value="1"/>
</dbReference>
<keyword evidence="1" id="KW-0596">Phosphopantetheine</keyword>
<dbReference type="InterPro" id="IPR042099">
    <property type="entry name" value="ANL_N_sf"/>
</dbReference>
<evidence type="ECO:0000256" key="1">
    <source>
        <dbReference type="ARBA" id="ARBA00022450"/>
    </source>
</evidence>
<dbReference type="PANTHER" id="PTHR43439">
    <property type="entry name" value="PHENYLACETATE-COENZYME A LIGASE"/>
    <property type="match status" value="1"/>
</dbReference>
<dbReference type="AlphaFoldDB" id="A0A4S8QM23"/>
<protein>
    <recommendedName>
        <fullName evidence="3">Carrier domain-containing protein</fullName>
    </recommendedName>
</protein>
<sequence length="1073" mass="120027">MAKSFNGAELASFSTKELLPNIVDTIAATEPEAIFAEYPVNLVSYESGYQKFSYGSLANAANGIAWWLQEKLGPGEDFPTLAYIGPNDIVVNAFLLGAVKTGYKALLISPRNSIRAQENLLSFTKCKTLVTTSPQSAQLQPMIAALSSMGIRILELPSVLDLIEKPHEHFPFKKTFEAAKDEPFVVLHTSGTTELPKPIVWTHDYIATATQRNEAPTGYVNQMDLYAGVRIFNTFPSFHAAGVFFGLINGISRRSISIYPIAGLPSASLLIDGLKHNNADIAVLVPPYVVDLAQNTESLDFVATKLNRIFYLGGAIPPAAGDAISSKIELIGHVGATETGFYPSLKPINARSNFWGHHQFDPCANISFEHQADDLHEAVWNRNLDPGKLQPFFKTFPKLHQWRSKDLYSPHPTEPDLWLYRGRGDDIIVFLPGEKTNPISMEHRLNQHPEIHQTMVIGALRFQAALLIELVDQKPMTATERAEVIERLWPAIEDANLTCPAHARIAKSHVLFTEPGRPILMSAKGTIQRSPTLREYASEIEKLYVDADKMSAYNVGENDENEELIDIRNIEAVHTVLRVAILKVTNWDEIKVQDEDNLFVQGMDSLQALQLIRHLRKALRKPDLAISIFYTNPSIVQLLQSIIAISQDESNASTVNALNRHHKIEETLQEYVQRVDKITSKHEFAANSSSVNEHVVVLTGSTGSLGSYILRKLMQDKSVSHIYCLDRSSSAHSRHLEKNKKNHESTDFPTSKVTFLKTDFSKPDLDLEDETYKRIQNSATDIIHSAWPVNFNLSLETFKPQLDGIIHLLSFVSAIPHQVSLLFISSISSILALESTPIPETIIEDVSAPLPMGYAESKFISERILDYASKTKLSTVDIKVARVGQIAGPAYTSGVWNPSEWMPSLVITSFHMGFLPENLGSDEMKLDWVPIDILSSSLIDLSFDRNPNASKSGARIFHPLNQNPTTWNTLLPNILETLNSLNPKIPMAIIPYTVWLMELKDATRKYVSSAVELEEMLGKYPAIKLQTFFDSLPRTMWSDKDVEKAIEASVHLKEVRGIEEAWMKRWVEGWIRI</sequence>
<evidence type="ECO:0000256" key="2">
    <source>
        <dbReference type="ARBA" id="ARBA00022553"/>
    </source>
</evidence>
<dbReference type="Gene3D" id="3.40.50.12780">
    <property type="entry name" value="N-terminal domain of ligase-like"/>
    <property type="match status" value="1"/>
</dbReference>
<dbReference type="InterPro" id="IPR009081">
    <property type="entry name" value="PP-bd_ACP"/>
</dbReference>
<dbReference type="InterPro" id="IPR036736">
    <property type="entry name" value="ACP-like_sf"/>
</dbReference>
<dbReference type="InterPro" id="IPR000873">
    <property type="entry name" value="AMP-dep_synth/lig_dom"/>
</dbReference>
<evidence type="ECO:0000259" key="3">
    <source>
        <dbReference type="PROSITE" id="PS50075"/>
    </source>
</evidence>
<accession>A0A4S8QM23</accession>
<dbReference type="Gene3D" id="3.40.50.720">
    <property type="entry name" value="NAD(P)-binding Rossmann-like Domain"/>
    <property type="match status" value="1"/>
</dbReference>
<reference evidence="4 5" key="1">
    <citation type="submission" date="2017-12" db="EMBL/GenBank/DDBJ databases">
        <title>Comparative genomics of Botrytis spp.</title>
        <authorList>
            <person name="Valero-Jimenez C.A."/>
            <person name="Tapia P."/>
            <person name="Veloso J."/>
            <person name="Silva-Moreno E."/>
            <person name="Staats M."/>
            <person name="Valdes J.H."/>
            <person name="Van Kan J.A.L."/>
        </authorList>
    </citation>
    <scope>NUCLEOTIDE SEQUENCE [LARGE SCALE GENOMIC DNA]</scope>
    <source>
        <strain evidence="4 5">MUCL435</strain>
    </source>
</reference>
<dbReference type="EMBL" id="PQXL01000542">
    <property type="protein sequence ID" value="THV45011.1"/>
    <property type="molecule type" value="Genomic_DNA"/>
</dbReference>
<gene>
    <name evidence="4" type="ORF">BGAL_0543g00050</name>
</gene>
<dbReference type="Gene3D" id="1.10.1200.10">
    <property type="entry name" value="ACP-like"/>
    <property type="match status" value="1"/>
</dbReference>
<dbReference type="InterPro" id="IPR036291">
    <property type="entry name" value="NAD(P)-bd_dom_sf"/>
</dbReference>
<dbReference type="PANTHER" id="PTHR43439:SF2">
    <property type="entry name" value="ENZYME, PUTATIVE (JCVI)-RELATED"/>
    <property type="match status" value="1"/>
</dbReference>
<dbReference type="Pfam" id="PF23562">
    <property type="entry name" value="AMP-binding_C_3"/>
    <property type="match status" value="1"/>
</dbReference>
<dbReference type="Proteomes" id="UP000308671">
    <property type="component" value="Unassembled WGS sequence"/>
</dbReference>
<dbReference type="SUPFAM" id="SSF51735">
    <property type="entry name" value="NAD(P)-binding Rossmann-fold domains"/>
    <property type="match status" value="1"/>
</dbReference>
<dbReference type="SUPFAM" id="SSF47336">
    <property type="entry name" value="ACP-like"/>
    <property type="match status" value="1"/>
</dbReference>
<dbReference type="Pfam" id="PF00501">
    <property type="entry name" value="AMP-binding"/>
    <property type="match status" value="1"/>
</dbReference>
<organism evidence="4 5">
    <name type="scientific">Botrytis galanthina</name>
    <dbReference type="NCBI Taxonomy" id="278940"/>
    <lineage>
        <taxon>Eukaryota</taxon>
        <taxon>Fungi</taxon>
        <taxon>Dikarya</taxon>
        <taxon>Ascomycota</taxon>
        <taxon>Pezizomycotina</taxon>
        <taxon>Leotiomycetes</taxon>
        <taxon>Helotiales</taxon>
        <taxon>Sclerotiniaceae</taxon>
        <taxon>Botrytis</taxon>
    </lineage>
</organism>
<dbReference type="Pfam" id="PF00550">
    <property type="entry name" value="PP-binding"/>
    <property type="match status" value="1"/>
</dbReference>
<keyword evidence="2" id="KW-0597">Phosphoprotein</keyword>
<dbReference type="Pfam" id="PF07993">
    <property type="entry name" value="NAD_binding_4"/>
    <property type="match status" value="1"/>
</dbReference>